<evidence type="ECO:0000313" key="1">
    <source>
        <dbReference type="EMBL" id="CAH3029403.1"/>
    </source>
</evidence>
<dbReference type="Proteomes" id="UP001159427">
    <property type="component" value="Unassembled WGS sequence"/>
</dbReference>
<name>A0ABN8MI89_9CNID</name>
<sequence>MSSPTDEEVRRYIEEIVKGVTSIEKKLESDVRDMCTLLLLLLGDCKERVRNRDVPQRLKESFKDIYGCLKLHLKFHLRAVEVRELNTLGQQIGLTVEELDALPGKECAIDPGSKLLEI</sequence>
<evidence type="ECO:0000313" key="2">
    <source>
        <dbReference type="EMBL" id="CAH3029405.1"/>
    </source>
</evidence>
<feature type="non-terminal residue" evidence="2">
    <location>
        <position position="118"/>
    </location>
</feature>
<accession>A0ABN8MI89</accession>
<organism evidence="2 3">
    <name type="scientific">Porites evermanni</name>
    <dbReference type="NCBI Taxonomy" id="104178"/>
    <lineage>
        <taxon>Eukaryota</taxon>
        <taxon>Metazoa</taxon>
        <taxon>Cnidaria</taxon>
        <taxon>Anthozoa</taxon>
        <taxon>Hexacorallia</taxon>
        <taxon>Scleractinia</taxon>
        <taxon>Fungiina</taxon>
        <taxon>Poritidae</taxon>
        <taxon>Porites</taxon>
    </lineage>
</organism>
<dbReference type="EMBL" id="CALNXI010000569">
    <property type="protein sequence ID" value="CAH3029405.1"/>
    <property type="molecule type" value="Genomic_DNA"/>
</dbReference>
<comment type="caution">
    <text evidence="2">The sequence shown here is derived from an EMBL/GenBank/DDBJ whole genome shotgun (WGS) entry which is preliminary data.</text>
</comment>
<keyword evidence="3" id="KW-1185">Reference proteome</keyword>
<protein>
    <submittedName>
        <fullName evidence="2">Uncharacterized protein</fullName>
    </submittedName>
</protein>
<proteinExistence type="predicted"/>
<dbReference type="EMBL" id="CALNXI010000569">
    <property type="protein sequence ID" value="CAH3029403.1"/>
    <property type="molecule type" value="Genomic_DNA"/>
</dbReference>
<evidence type="ECO:0000313" key="3">
    <source>
        <dbReference type="Proteomes" id="UP001159427"/>
    </source>
</evidence>
<gene>
    <name evidence="1" type="ORF">PEVE_00036058</name>
    <name evidence="2" type="ORF">PEVE_00036059</name>
</gene>
<reference evidence="2 3" key="1">
    <citation type="submission" date="2022-05" db="EMBL/GenBank/DDBJ databases">
        <authorList>
            <consortium name="Genoscope - CEA"/>
            <person name="William W."/>
        </authorList>
    </citation>
    <scope>NUCLEOTIDE SEQUENCE [LARGE SCALE GENOMIC DNA]</scope>
</reference>